<dbReference type="SUPFAM" id="SSF53300">
    <property type="entry name" value="vWA-like"/>
    <property type="match status" value="4"/>
</dbReference>
<dbReference type="OrthoDB" id="2343366at2759"/>
<dbReference type="PANTHER" id="PTHR47763">
    <property type="entry name" value="ALPHA-PROTEIN KINASE VWKA"/>
    <property type="match status" value="1"/>
</dbReference>
<organism evidence="3 4">
    <name type="scientific">Cafeteria roenbergensis</name>
    <name type="common">Marine flagellate</name>
    <dbReference type="NCBI Taxonomy" id="33653"/>
    <lineage>
        <taxon>Eukaryota</taxon>
        <taxon>Sar</taxon>
        <taxon>Stramenopiles</taxon>
        <taxon>Bigyra</taxon>
        <taxon>Opalozoa</taxon>
        <taxon>Bicosoecida</taxon>
        <taxon>Cafeteriaceae</taxon>
        <taxon>Cafeteria</taxon>
    </lineage>
</organism>
<dbReference type="AlphaFoldDB" id="A0A5A8E880"/>
<evidence type="ECO:0000313" key="3">
    <source>
        <dbReference type="EMBL" id="KAA0172091.1"/>
    </source>
</evidence>
<dbReference type="InterPro" id="IPR002035">
    <property type="entry name" value="VWF_A"/>
</dbReference>
<evidence type="ECO:0000256" key="1">
    <source>
        <dbReference type="SAM" id="MobiDB-lite"/>
    </source>
</evidence>
<dbReference type="PANTHER" id="PTHR47763:SF4">
    <property type="entry name" value="ALPHA-PROTEIN KINASE VWKA"/>
    <property type="match status" value="1"/>
</dbReference>
<protein>
    <recommendedName>
        <fullName evidence="2">VWFA domain-containing protein</fullName>
    </recommendedName>
</protein>
<dbReference type="Pfam" id="PF13768">
    <property type="entry name" value="VWA_3"/>
    <property type="match status" value="1"/>
</dbReference>
<evidence type="ECO:0000313" key="4">
    <source>
        <dbReference type="Proteomes" id="UP000322899"/>
    </source>
</evidence>
<dbReference type="InterPro" id="IPR052969">
    <property type="entry name" value="Thr-specific_kinase-like"/>
</dbReference>
<dbReference type="EMBL" id="VLTO01000050">
    <property type="protein sequence ID" value="KAA0172091.1"/>
    <property type="molecule type" value="Genomic_DNA"/>
</dbReference>
<evidence type="ECO:0000259" key="2">
    <source>
        <dbReference type="PROSITE" id="PS50234"/>
    </source>
</evidence>
<feature type="compositionally biased region" description="Low complexity" evidence="1">
    <location>
        <begin position="234"/>
        <end position="251"/>
    </location>
</feature>
<feature type="domain" description="VWFA" evidence="2">
    <location>
        <begin position="944"/>
        <end position="1111"/>
    </location>
</feature>
<dbReference type="CDD" id="cd00198">
    <property type="entry name" value="vWFA"/>
    <property type="match status" value="3"/>
</dbReference>
<comment type="caution">
    <text evidence="3">The sequence shown here is derived from an EMBL/GenBank/DDBJ whole genome shotgun (WGS) entry which is preliminary data.</text>
</comment>
<dbReference type="Pfam" id="PF00092">
    <property type="entry name" value="VWA"/>
    <property type="match status" value="1"/>
</dbReference>
<accession>A0A5A8E880</accession>
<reference evidence="3 4" key="1">
    <citation type="submission" date="2019-07" db="EMBL/GenBank/DDBJ databases">
        <title>Genomes of Cafeteria roenbergensis.</title>
        <authorList>
            <person name="Fischer M.G."/>
            <person name="Hackl T."/>
            <person name="Roman M."/>
        </authorList>
    </citation>
    <scope>NUCLEOTIDE SEQUENCE [LARGE SCALE GENOMIC DNA]</scope>
    <source>
        <strain evidence="3 4">E4-10P</strain>
    </source>
</reference>
<dbReference type="Proteomes" id="UP000322899">
    <property type="component" value="Unassembled WGS sequence"/>
</dbReference>
<gene>
    <name evidence="3" type="ORF">FNF27_06126</name>
</gene>
<sequence length="1142" mass="121090">MQEFIGTVLAAFRNAFDTVFSSLGDSTIEFLLLFDNSGSMARLEANIQETLVLLIEVLRKLEIRFAIGRVGAADNARLLKPFDEPFSPAVGQRLLESFSFNEGSYPASGLCALSKKVFSPLPASHRSYRAVIMVTDGLTSEARDAGAATEANFLQPARELDFRLSMLQLKSAGTGDAAAEAFTEESLRAVCQRSRGVHASLVASREGALGLPQTVAQLLMKTIAKMAEIPPARPSSATPGAAAGAESAARASPERGLRPLLLPAADIPATELELLSGMLGRVKSLEEAITAAAGVPPSELFDASVAGAAEVPFAQAVCLPASGAAAAARRALESARRDVMEAASAANLLRPTRIASACPSAPTLAAAQWASAERTVAKCAEELCAVFEECVMPHNRFTRRKADLKGALWPPGLMKGIATEWRYRKIYSTKTSGGKRDYSICLALDTSLSMEGVLQCCAVESLVAVISALGMLGFDKFSVIVFGSQVTLVKAEDQPWDSAAVHGLAAALSHRSEAPGHSGAAAAAATSTTRAHGAPLAVDAVCGTADADAIEYGLHQLRNSGSRGPKKMWVFTDGYTSCGKRLTEALVSADEDGIEVVGLAVGPDRTFTSDMYQHWVRAAMPNALPSALRALYSREAGHSPAKPQADGMQQRTPLWARMRVGDSDTSDSSIEAVLGSMQCAFPDLAAKFERTRELKLVRGNQGGLMQVDVAFVLDVTGSMEPWLEAVKEQLKAIMRDIRPKFAKKWPDVPILLRFAVLPYRDTGDAEVPPFDFVPLPALPAGDPEAVKAAMDAYCADAETKVLAYVRGLRATGGGDQAEDVLGALERTATRLSWEGRVRLAVVLADAPCHGANFHAADITDSRPDEAAATAAAKKALRALDASSVDTMFCHVKRDATRLMEERLRAICASLTRPDGSQIDPSRRLLKPLDLFRPGEGGEVRQAMHLVFVLDESGSMSGSPWAALMAAYKSFLDVRGAANQGRSEDKVSVVLFNSDARTPAKCVPIAEVDKSFSMRGHGTNFGPALDAAKAALDATPAGYSPLLLFMSDGCGSGGEAQMASIYTTHARQGLQVHSIAFGSADQGKLRLLAETGHGTFHVAPDPTSLQATFTRIAAAAGAADGLIAQFAQYVTDNLTDKLVMEYM</sequence>
<dbReference type="Gene3D" id="3.40.50.410">
    <property type="entry name" value="von Willebrand factor, type A domain"/>
    <property type="match status" value="4"/>
</dbReference>
<feature type="region of interest" description="Disordered" evidence="1">
    <location>
        <begin position="230"/>
        <end position="251"/>
    </location>
</feature>
<name>A0A5A8E880_CAFRO</name>
<dbReference type="SMART" id="SM00327">
    <property type="entry name" value="VWA"/>
    <property type="match status" value="4"/>
</dbReference>
<proteinExistence type="predicted"/>
<feature type="domain" description="VWFA" evidence="2">
    <location>
        <begin position="29"/>
        <end position="223"/>
    </location>
</feature>
<dbReference type="PROSITE" id="PS50234">
    <property type="entry name" value="VWFA"/>
    <property type="match status" value="2"/>
</dbReference>
<dbReference type="InterPro" id="IPR036465">
    <property type="entry name" value="vWFA_dom_sf"/>
</dbReference>